<dbReference type="AlphaFoldDB" id="A0A1F5WU48"/>
<dbReference type="CDD" id="cd04188">
    <property type="entry name" value="DPG_synthase"/>
    <property type="match status" value="1"/>
</dbReference>
<dbReference type="InterPro" id="IPR029044">
    <property type="entry name" value="Nucleotide-diphossugar_trans"/>
</dbReference>
<evidence type="ECO:0000313" key="15">
    <source>
        <dbReference type="Proteomes" id="UP000178425"/>
    </source>
</evidence>
<dbReference type="InterPro" id="IPR001173">
    <property type="entry name" value="Glyco_trans_2-like"/>
</dbReference>
<evidence type="ECO:0000256" key="8">
    <source>
        <dbReference type="ARBA" id="ARBA00022824"/>
    </source>
</evidence>
<evidence type="ECO:0000313" key="14">
    <source>
        <dbReference type="EMBL" id="OGF79177.1"/>
    </source>
</evidence>
<dbReference type="GO" id="GO:0004581">
    <property type="term" value="F:dolichyl-phosphate beta-glucosyltransferase activity"/>
    <property type="evidence" value="ECO:0007669"/>
    <property type="project" value="UniProtKB-EC"/>
</dbReference>
<keyword evidence="9" id="KW-0735">Signal-anchor</keyword>
<dbReference type="Proteomes" id="UP000178425">
    <property type="component" value="Unassembled WGS sequence"/>
</dbReference>
<keyword evidence="11" id="KW-0472">Membrane</keyword>
<dbReference type="Gene3D" id="3.90.550.10">
    <property type="entry name" value="Spore Coat Polysaccharide Biosynthesis Protein SpsA, Chain A"/>
    <property type="match status" value="1"/>
</dbReference>
<keyword evidence="6" id="KW-0808">Transferase</keyword>
<protein>
    <recommendedName>
        <fullName evidence="4">dolichyl-phosphate beta-glucosyltransferase</fullName>
        <ecNumber evidence="4">2.4.1.117</ecNumber>
    </recommendedName>
</protein>
<comment type="pathway">
    <text evidence="2">Protein modification; protein glycosylation.</text>
</comment>
<comment type="caution">
    <text evidence="14">The sequence shown here is derived from an EMBL/GenBank/DDBJ whole genome shotgun (WGS) entry which is preliminary data.</text>
</comment>
<dbReference type="EMBL" id="MFHI01000009">
    <property type="protein sequence ID" value="OGF79177.1"/>
    <property type="molecule type" value="Genomic_DNA"/>
</dbReference>
<keyword evidence="5" id="KW-0328">Glycosyltransferase</keyword>
<accession>A0A1F5WU48</accession>
<evidence type="ECO:0000256" key="10">
    <source>
        <dbReference type="ARBA" id="ARBA00022989"/>
    </source>
</evidence>
<comment type="subcellular location">
    <subcellularLocation>
        <location evidence="1">Endoplasmic reticulum membrane</location>
        <topology evidence="1">Single-pass membrane protein</topology>
    </subcellularLocation>
</comment>
<keyword evidence="7" id="KW-0812">Transmembrane</keyword>
<dbReference type="InterPro" id="IPR035518">
    <property type="entry name" value="DPG_synthase"/>
</dbReference>
<dbReference type="SUPFAM" id="SSF53448">
    <property type="entry name" value="Nucleotide-diphospho-sugar transferases"/>
    <property type="match status" value="1"/>
</dbReference>
<dbReference type="GO" id="GO:0006487">
    <property type="term" value="P:protein N-linked glycosylation"/>
    <property type="evidence" value="ECO:0007669"/>
    <property type="project" value="TreeGrafter"/>
</dbReference>
<comment type="catalytic activity">
    <reaction evidence="12">
        <text>a di-trans,poly-cis-dolichyl phosphate + UDP-alpha-D-glucose = a di-trans,poly-cis-dolichyl beta-D-glucosyl phosphate + UDP</text>
        <dbReference type="Rhea" id="RHEA:15401"/>
        <dbReference type="Rhea" id="RHEA-COMP:19498"/>
        <dbReference type="Rhea" id="RHEA-COMP:19502"/>
        <dbReference type="ChEBI" id="CHEBI:57525"/>
        <dbReference type="ChEBI" id="CHEBI:57683"/>
        <dbReference type="ChEBI" id="CHEBI:58223"/>
        <dbReference type="ChEBI" id="CHEBI:58885"/>
        <dbReference type="EC" id="2.4.1.117"/>
    </reaction>
    <physiologicalReaction direction="left-to-right" evidence="12">
        <dbReference type="Rhea" id="RHEA:15402"/>
    </physiologicalReaction>
</comment>
<name>A0A1F5WU48_9BACT</name>
<reference evidence="14 15" key="1">
    <citation type="journal article" date="2016" name="Nat. Commun.">
        <title>Thousands of microbial genomes shed light on interconnected biogeochemical processes in an aquifer system.</title>
        <authorList>
            <person name="Anantharaman K."/>
            <person name="Brown C.T."/>
            <person name="Hug L.A."/>
            <person name="Sharon I."/>
            <person name="Castelle C.J."/>
            <person name="Probst A.J."/>
            <person name="Thomas B.C."/>
            <person name="Singh A."/>
            <person name="Wilkins M.J."/>
            <person name="Karaoz U."/>
            <person name="Brodie E.L."/>
            <person name="Williams K.H."/>
            <person name="Hubbard S.S."/>
            <person name="Banfield J.F."/>
        </authorList>
    </citation>
    <scope>NUCLEOTIDE SEQUENCE [LARGE SCALE GENOMIC DNA]</scope>
</reference>
<evidence type="ECO:0000256" key="9">
    <source>
        <dbReference type="ARBA" id="ARBA00022968"/>
    </source>
</evidence>
<evidence type="ECO:0000259" key="13">
    <source>
        <dbReference type="Pfam" id="PF00535"/>
    </source>
</evidence>
<evidence type="ECO:0000256" key="12">
    <source>
        <dbReference type="ARBA" id="ARBA00045097"/>
    </source>
</evidence>
<evidence type="ECO:0000256" key="3">
    <source>
        <dbReference type="ARBA" id="ARBA00006739"/>
    </source>
</evidence>
<dbReference type="EC" id="2.4.1.117" evidence="4"/>
<proteinExistence type="inferred from homology"/>
<comment type="similarity">
    <text evidence="3">Belongs to the glycosyltransferase 2 family.</text>
</comment>
<feature type="domain" description="Glycosyltransferase 2-like" evidence="13">
    <location>
        <begin position="4"/>
        <end position="173"/>
    </location>
</feature>
<sequence>MKISVVIPVFNEEKRLPKTFSALNALSRDPFFSGAEIIFVDDGSMDGTKKLIENFRSDINVKLVSCEKNRGKGFAVRRGMLEANNDYALFLDADMSTPLGELKKFAPFMEQGAHVIIGTRKAAGARILKHQPFLRQKMGEVYTALANLATGARVSDFTCGFKCFSMEAIHKIFPYARIDRWSYDAEILYLARLCNLKIHEVPVLWTNDEDSRVRLGKDALQSFTDLLKIRLNKYPGNKTA</sequence>
<evidence type="ECO:0000256" key="7">
    <source>
        <dbReference type="ARBA" id="ARBA00022692"/>
    </source>
</evidence>
<evidence type="ECO:0000256" key="4">
    <source>
        <dbReference type="ARBA" id="ARBA00012583"/>
    </source>
</evidence>
<dbReference type="Pfam" id="PF00535">
    <property type="entry name" value="Glycos_transf_2"/>
    <property type="match status" value="1"/>
</dbReference>
<evidence type="ECO:0000256" key="1">
    <source>
        <dbReference type="ARBA" id="ARBA00004389"/>
    </source>
</evidence>
<keyword evidence="10" id="KW-1133">Transmembrane helix</keyword>
<keyword evidence="8" id="KW-0256">Endoplasmic reticulum</keyword>
<evidence type="ECO:0000256" key="2">
    <source>
        <dbReference type="ARBA" id="ARBA00004922"/>
    </source>
</evidence>
<evidence type="ECO:0000256" key="6">
    <source>
        <dbReference type="ARBA" id="ARBA00022679"/>
    </source>
</evidence>
<evidence type="ECO:0000256" key="11">
    <source>
        <dbReference type="ARBA" id="ARBA00023136"/>
    </source>
</evidence>
<organism evidence="14 15">
    <name type="scientific">Candidatus Giovannonibacteria bacterium RIFCSPHIGHO2_02_43_13</name>
    <dbReference type="NCBI Taxonomy" id="1798330"/>
    <lineage>
        <taxon>Bacteria</taxon>
        <taxon>Candidatus Giovannoniibacteriota</taxon>
    </lineage>
</organism>
<dbReference type="PANTHER" id="PTHR10859">
    <property type="entry name" value="GLYCOSYL TRANSFERASE"/>
    <property type="match status" value="1"/>
</dbReference>
<evidence type="ECO:0000256" key="5">
    <source>
        <dbReference type="ARBA" id="ARBA00022676"/>
    </source>
</evidence>
<dbReference type="PANTHER" id="PTHR10859:SF91">
    <property type="entry name" value="DOLICHYL-PHOSPHATE BETA-GLUCOSYLTRANSFERASE"/>
    <property type="match status" value="1"/>
</dbReference>
<gene>
    <name evidence="14" type="ORF">A2W54_00775</name>
</gene>